<dbReference type="Proteomes" id="UP001055167">
    <property type="component" value="Unassembled WGS sequence"/>
</dbReference>
<dbReference type="EMBL" id="BPQH01000001">
    <property type="protein sequence ID" value="GJD47634.1"/>
    <property type="molecule type" value="Genomic_DNA"/>
</dbReference>
<accession>A0ABQ4QRN9</accession>
<dbReference type="NCBIfam" id="TIGR02786">
    <property type="entry name" value="addB_alphas"/>
    <property type="match status" value="1"/>
</dbReference>
<sequence>MNPRFMNPRPMSDGRVFTIPPGLPFLDTLAEALLDGTLVGDVAGDPFGLAAVTLYLPTRRAARALAAVLGRRGGPAVLLPRMVPLGEADEAELDLAAAPAGERQEAILRPPIPAIERRLILARLVQAWAGSVDRQLLPMGEDVPFRVPSSPADAVGLAADLEGLMDALTVEGLPWEEIAGAVEAEHSRYFSLTLDFVRIAAEHWPAILADRGVSDPVARGRALVLAEAARLRRDRPADPVIVAGSTGSVPATATLIAAIAALPRGAVVLPGLDQDLDAAGWHAIDPGDCGDSTAHAHPQAVLHRLVGPAHLGLERAEVRPLGRPDAQAAARAALLSQALRPAETTDAWADLDPDLRAALAREGGAGLRVVEAADEREEALAAAAALREAIEAPGRTAALVTPDRALALRVAAELARWGIVADDSAGQPLGRSLAGRLARLAADVAALDAKPERVLALLAHPLVRLGLPREAVVRAAAGLEIGALRGPAPAKGFAGLREALRAARADASPRAPRPRRRLSAADWDAADDLVLRLAVAFRDFGPDPDDAPGDLIGIAHRHRAACEALMDGPEAEDPGEDASVAVLDALFDDLSLAEPGLLAGRFSDYPAFFAALAAERVVSGRAGPAPHPRLRILGLIEARLLSVDRVVLGGLDEGVWPPKAETDAFLNRPMRGRVGLSPPERRLGQTAHDFVQALGCPDAVITRAHKREGAPTVPSRFLQRLRAFAGEAAWRGLTGAGARYRALAAALDRGREPVPPRLRRPAPRPDPALFPRSLSVTEIETLVRDPYGLFARHVLGLDALEPVAVQPSASDRGTIVHEVLGGFAERYPEALPAEAEGLLYDLAANAFAPIADAYPELYAEWWPRFARMADAYLAWEAERRPGLRRVHAETGGRWALDLPGGTVFTLRARADRIEARRDGGHAIIDFKTGQPPSAREVFAGFSPQLTLEAAMLRAGAFRDLGPAAETPDLLYIRAGGGKVPLDPTPLRAPRGEARSLADIVDAHVAGLRRLVSGFLDGEAAYLSRPYPKYAKAYSDYDHLARVKEWSLAGTEE</sequence>
<evidence type="ECO:0000259" key="1">
    <source>
        <dbReference type="Pfam" id="PF12705"/>
    </source>
</evidence>
<dbReference type="InterPro" id="IPR027417">
    <property type="entry name" value="P-loop_NTPase"/>
</dbReference>
<dbReference type="Pfam" id="PF12705">
    <property type="entry name" value="PDDEXK_1"/>
    <property type="match status" value="1"/>
</dbReference>
<protein>
    <recommendedName>
        <fullName evidence="1">PD-(D/E)XK endonuclease-like domain-containing protein</fullName>
    </recommendedName>
</protein>
<organism evidence="2 3">
    <name type="scientific">Methylobacterium crusticola</name>
    <dbReference type="NCBI Taxonomy" id="1697972"/>
    <lineage>
        <taxon>Bacteria</taxon>
        <taxon>Pseudomonadati</taxon>
        <taxon>Pseudomonadota</taxon>
        <taxon>Alphaproteobacteria</taxon>
        <taxon>Hyphomicrobiales</taxon>
        <taxon>Methylobacteriaceae</taxon>
        <taxon>Methylobacterium</taxon>
    </lineage>
</organism>
<keyword evidence="3" id="KW-1185">Reference proteome</keyword>
<feature type="domain" description="PD-(D/E)XK endonuclease-like" evidence="1">
    <location>
        <begin position="773"/>
        <end position="975"/>
    </location>
</feature>
<reference evidence="2" key="2">
    <citation type="submission" date="2021-08" db="EMBL/GenBank/DDBJ databases">
        <authorList>
            <person name="Tani A."/>
            <person name="Ola A."/>
            <person name="Ogura Y."/>
            <person name="Katsura K."/>
            <person name="Hayashi T."/>
        </authorList>
    </citation>
    <scope>NUCLEOTIDE SEQUENCE</scope>
    <source>
        <strain evidence="2">KCTC 52305</strain>
    </source>
</reference>
<name>A0ABQ4QRN9_9HYPH</name>
<evidence type="ECO:0000313" key="3">
    <source>
        <dbReference type="Proteomes" id="UP001055167"/>
    </source>
</evidence>
<proteinExistence type="predicted"/>
<gene>
    <name evidence="2" type="ORF">OPKNFCMD_0342</name>
</gene>
<dbReference type="InterPro" id="IPR014153">
    <property type="entry name" value="Ds_break_AddB"/>
</dbReference>
<dbReference type="InterPro" id="IPR038726">
    <property type="entry name" value="PDDEXK_AddAB-type"/>
</dbReference>
<comment type="caution">
    <text evidence="2">The sequence shown here is derived from an EMBL/GenBank/DDBJ whole genome shotgun (WGS) entry which is preliminary data.</text>
</comment>
<reference evidence="2" key="1">
    <citation type="journal article" date="2021" name="Front. Microbiol.">
        <title>Comprehensive Comparative Genomics and Phenotyping of Methylobacterium Species.</title>
        <authorList>
            <person name="Alessa O."/>
            <person name="Ogura Y."/>
            <person name="Fujitani Y."/>
            <person name="Takami H."/>
            <person name="Hayashi T."/>
            <person name="Sahin N."/>
            <person name="Tani A."/>
        </authorList>
    </citation>
    <scope>NUCLEOTIDE SEQUENCE</scope>
    <source>
        <strain evidence="2">KCTC 52305</strain>
    </source>
</reference>
<dbReference type="SUPFAM" id="SSF52540">
    <property type="entry name" value="P-loop containing nucleoside triphosphate hydrolases"/>
    <property type="match status" value="1"/>
</dbReference>
<evidence type="ECO:0000313" key="2">
    <source>
        <dbReference type="EMBL" id="GJD47634.1"/>
    </source>
</evidence>